<feature type="region of interest" description="Disordered" evidence="1">
    <location>
        <begin position="24"/>
        <end position="63"/>
    </location>
</feature>
<gene>
    <name evidence="2" type="ORF">NZD89_01135</name>
</gene>
<evidence type="ECO:0000256" key="1">
    <source>
        <dbReference type="SAM" id="MobiDB-lite"/>
    </source>
</evidence>
<evidence type="ECO:0000313" key="2">
    <source>
        <dbReference type="EMBL" id="WAH42152.1"/>
    </source>
</evidence>
<reference evidence="2" key="1">
    <citation type="submission" date="2022-08" db="EMBL/GenBank/DDBJ databases">
        <title>Alicyclobacillus fastidiosus DSM 17978, complete genome.</title>
        <authorList>
            <person name="Wang Q."/>
            <person name="Cai R."/>
            <person name="Wang Z."/>
        </authorList>
    </citation>
    <scope>NUCLEOTIDE SEQUENCE</scope>
    <source>
        <strain evidence="2">DSM 17978</strain>
    </source>
</reference>
<evidence type="ECO:0000313" key="3">
    <source>
        <dbReference type="Proteomes" id="UP001164761"/>
    </source>
</evidence>
<organism evidence="2 3">
    <name type="scientific">Alicyclobacillus fastidiosus</name>
    <dbReference type="NCBI Taxonomy" id="392011"/>
    <lineage>
        <taxon>Bacteria</taxon>
        <taxon>Bacillati</taxon>
        <taxon>Bacillota</taxon>
        <taxon>Bacilli</taxon>
        <taxon>Bacillales</taxon>
        <taxon>Alicyclobacillaceae</taxon>
        <taxon>Alicyclobacillus</taxon>
    </lineage>
</organism>
<accession>A0ABY6ZH16</accession>
<protein>
    <submittedName>
        <fullName evidence="2">Uncharacterized protein</fullName>
    </submittedName>
</protein>
<sequence>MGNDPTSDGNQMHGEACELDTVMDQVSSSQTDGGVSPELAHRPVHQMRPPAPRIARRRSELEF</sequence>
<dbReference type="EMBL" id="CP104067">
    <property type="protein sequence ID" value="WAH42152.1"/>
    <property type="molecule type" value="Genomic_DNA"/>
</dbReference>
<name>A0ABY6ZH16_9BACL</name>
<feature type="compositionally biased region" description="Polar residues" evidence="1">
    <location>
        <begin position="24"/>
        <end position="33"/>
    </location>
</feature>
<keyword evidence="3" id="KW-1185">Reference proteome</keyword>
<proteinExistence type="predicted"/>
<dbReference type="Proteomes" id="UP001164761">
    <property type="component" value="Chromosome"/>
</dbReference>
<dbReference type="RefSeq" id="WP_268006046.1">
    <property type="nucleotide sequence ID" value="NZ_BSUT01000001.1"/>
</dbReference>